<dbReference type="PANTHER" id="PTHR21227">
    <property type="entry name" value="TRNA-SPLICING ENDONUCLEASE SUBUNIT SEN2"/>
    <property type="match status" value="1"/>
</dbReference>
<reference evidence="5" key="2">
    <citation type="submission" date="2007-04" db="EMBL/GenBank/DDBJ databases">
        <title>The genome of the human body louse.</title>
        <authorList>
            <consortium name="The Human Body Louse Genome Consortium"/>
            <person name="Kirkness E."/>
            <person name="Walenz B."/>
            <person name="Hass B."/>
            <person name="Bruggner R."/>
            <person name="Strausberg R."/>
        </authorList>
    </citation>
    <scope>NUCLEOTIDE SEQUENCE</scope>
    <source>
        <strain evidence="5">USDA</strain>
    </source>
</reference>
<keyword evidence="7" id="KW-1185">Reference proteome</keyword>
<accession>E0VZI0</accession>
<dbReference type="InterPro" id="IPR011856">
    <property type="entry name" value="tRNA_endonuc-like_dom_sf"/>
</dbReference>
<organism>
    <name type="scientific">Pediculus humanus subsp. corporis</name>
    <name type="common">Body louse</name>
    <dbReference type="NCBI Taxonomy" id="121224"/>
    <lineage>
        <taxon>Eukaryota</taxon>
        <taxon>Metazoa</taxon>
        <taxon>Ecdysozoa</taxon>
        <taxon>Arthropoda</taxon>
        <taxon>Hexapoda</taxon>
        <taxon>Insecta</taxon>
        <taxon>Pterygota</taxon>
        <taxon>Neoptera</taxon>
        <taxon>Paraneoptera</taxon>
        <taxon>Psocodea</taxon>
        <taxon>Troctomorpha</taxon>
        <taxon>Phthiraptera</taxon>
        <taxon>Anoplura</taxon>
        <taxon>Pediculidae</taxon>
        <taxon>Pediculus</taxon>
    </lineage>
</organism>
<keyword evidence="5" id="KW-0378">Hydrolase</keyword>
<dbReference type="GO" id="GO:0005737">
    <property type="term" value="C:cytoplasm"/>
    <property type="evidence" value="ECO:0007669"/>
    <property type="project" value="TreeGrafter"/>
</dbReference>
<comment type="similarity">
    <text evidence="1">Belongs to the tRNA-intron endonuclease family.</text>
</comment>
<dbReference type="NCBIfam" id="TIGR00324">
    <property type="entry name" value="endA"/>
    <property type="match status" value="1"/>
</dbReference>
<dbReference type="GO" id="GO:0000214">
    <property type="term" value="C:tRNA-intron endonuclease complex"/>
    <property type="evidence" value="ECO:0007669"/>
    <property type="project" value="TreeGrafter"/>
</dbReference>
<dbReference type="EMBL" id="DS235852">
    <property type="protein sequence ID" value="EEB18786.1"/>
    <property type="molecule type" value="Genomic_DNA"/>
</dbReference>
<evidence type="ECO:0000313" key="7">
    <source>
        <dbReference type="Proteomes" id="UP000009046"/>
    </source>
</evidence>
<reference evidence="6" key="3">
    <citation type="submission" date="2020-05" db="UniProtKB">
        <authorList>
            <consortium name="EnsemblMetazoa"/>
        </authorList>
    </citation>
    <scope>IDENTIFICATION</scope>
    <source>
        <strain evidence="6">USDA</strain>
    </source>
</reference>
<dbReference type="EC" id="4.6.1.16" evidence="2"/>
<dbReference type="GO" id="GO:0000213">
    <property type="term" value="F:tRNA-intron lyase activity"/>
    <property type="evidence" value="ECO:0007669"/>
    <property type="project" value="UniProtKB-EC"/>
</dbReference>
<keyword evidence="5" id="KW-0540">Nuclease</keyword>
<dbReference type="GO" id="GO:0000379">
    <property type="term" value="P:tRNA-type intron splice site recognition and cleavage"/>
    <property type="evidence" value="ECO:0007669"/>
    <property type="project" value="TreeGrafter"/>
</dbReference>
<proteinExistence type="inferred from homology"/>
<dbReference type="KEGG" id="phu:Phum_PHUM534200"/>
<feature type="domain" description="tRNA intron endonuclease catalytic" evidence="4">
    <location>
        <begin position="264"/>
        <end position="333"/>
    </location>
</feature>
<evidence type="ECO:0000256" key="2">
    <source>
        <dbReference type="ARBA" id="ARBA00012573"/>
    </source>
</evidence>
<dbReference type="GO" id="GO:0003676">
    <property type="term" value="F:nucleic acid binding"/>
    <property type="evidence" value="ECO:0007669"/>
    <property type="project" value="InterPro"/>
</dbReference>
<dbReference type="InterPro" id="IPR006676">
    <property type="entry name" value="tRNA_splic"/>
</dbReference>
<dbReference type="InterPro" id="IPR036167">
    <property type="entry name" value="tRNA_intron_Endo_cat-like_sf"/>
</dbReference>
<reference evidence="5" key="1">
    <citation type="submission" date="2007-04" db="EMBL/GenBank/DDBJ databases">
        <title>Annotation of Pediculus humanus corporis strain USDA.</title>
        <authorList>
            <person name="Kirkness E."/>
            <person name="Hannick L."/>
            <person name="Hass B."/>
            <person name="Bruggner R."/>
            <person name="Lawson D."/>
            <person name="Bidwell S."/>
            <person name="Joardar V."/>
            <person name="Caler E."/>
            <person name="Walenz B."/>
            <person name="Inman J."/>
            <person name="Schobel S."/>
            <person name="Galinsky K."/>
            <person name="Amedeo P."/>
            <person name="Strausberg R."/>
        </authorList>
    </citation>
    <scope>NUCLEOTIDE SEQUENCE</scope>
    <source>
        <strain evidence="5">USDA</strain>
    </source>
</reference>
<dbReference type="SUPFAM" id="SSF53032">
    <property type="entry name" value="tRNA-intron endonuclease catalytic domain-like"/>
    <property type="match status" value="1"/>
</dbReference>
<dbReference type="PANTHER" id="PTHR21227:SF0">
    <property type="entry name" value="TRNA-SPLICING ENDONUCLEASE SUBUNIT SEN2"/>
    <property type="match status" value="1"/>
</dbReference>
<dbReference type="InParanoid" id="E0VZI0"/>
<comment type="catalytic activity">
    <reaction evidence="3">
        <text>pretRNA = a 3'-half-tRNA molecule with a 5'-OH end + a 5'-half-tRNA molecule with a 2',3'-cyclic phosphate end + an intron with a 2',3'-cyclic phosphate and a 5'-hydroxyl terminus.</text>
        <dbReference type="EC" id="4.6.1.16"/>
    </reaction>
</comment>
<dbReference type="STRING" id="121224.E0VZI0"/>
<dbReference type="Proteomes" id="UP000009046">
    <property type="component" value="Unassembled WGS sequence"/>
</dbReference>
<dbReference type="EMBL" id="AAZO01006484">
    <property type="status" value="NOT_ANNOTATED_CDS"/>
    <property type="molecule type" value="Genomic_DNA"/>
</dbReference>
<evidence type="ECO:0000256" key="3">
    <source>
        <dbReference type="ARBA" id="ARBA00034031"/>
    </source>
</evidence>
<evidence type="ECO:0000256" key="1">
    <source>
        <dbReference type="ARBA" id="ARBA00008078"/>
    </source>
</evidence>
<name>E0VZI0_PEDHC</name>
<gene>
    <name evidence="6" type="primary">8235269</name>
    <name evidence="5" type="ORF">Phum_PHUM534200</name>
</gene>
<evidence type="ECO:0000259" key="4">
    <source>
        <dbReference type="Pfam" id="PF01974"/>
    </source>
</evidence>
<dbReference type="GeneID" id="8235269"/>
<dbReference type="EnsemblMetazoa" id="PHUM534200-RA">
    <property type="protein sequence ID" value="PHUM534200-PA"/>
    <property type="gene ID" value="PHUM534200"/>
</dbReference>
<sequence length="334" mass="39695">MEFKKPKLKKQSLRIKEASSLIDKNQLIGVFNGLQIVITNQNLINCFPCYNLNKGDIPKIITEQQYQNESKWNTVNEITYRNSFFDDHCSSINSVNKFLLEAINDDINTQLQWQSWKANLDNNLNKDFHKKRSCIIHNNVSRDNLLEFTEDSSIEVDEKFQKRINEIIDNKLIIQVKDYKKSNEKVIVINILNDNLSPSLISIENFKARLMRRSYPMIESLLLNFEETLFLNYALNYFKVHNENGVKLSIDELWEKFNKSQWNFFERYVIYHYYRTKGWIVKSGIKYGGDYLLYKEGPLYSHASYLIKIFNPKQVFTWTKFLAINRLVETFNKV</sequence>
<dbReference type="CTD" id="8235269"/>
<dbReference type="CDD" id="cd22363">
    <property type="entry name" value="tRNA-intron_lyase_C"/>
    <property type="match status" value="1"/>
</dbReference>
<dbReference type="Gene3D" id="3.40.1350.10">
    <property type="match status" value="1"/>
</dbReference>
<evidence type="ECO:0000313" key="5">
    <source>
        <dbReference type="EMBL" id="EEB18786.1"/>
    </source>
</evidence>
<evidence type="ECO:0000313" key="6">
    <source>
        <dbReference type="EnsemblMetazoa" id="PHUM534200-PA"/>
    </source>
</evidence>
<keyword evidence="5" id="KW-0255">Endonuclease</keyword>
<dbReference type="RefSeq" id="XP_002431524.1">
    <property type="nucleotide sequence ID" value="XM_002431479.1"/>
</dbReference>
<dbReference type="AlphaFoldDB" id="E0VZI0"/>
<dbReference type="InterPro" id="IPR006677">
    <property type="entry name" value="tRNA_intron_Endonuc_cat-like"/>
</dbReference>
<dbReference type="OrthoDB" id="10249562at2759"/>
<dbReference type="HOGENOM" id="CLU_832368_0_0_1"/>
<dbReference type="Pfam" id="PF01974">
    <property type="entry name" value="tRNA_int_endo"/>
    <property type="match status" value="1"/>
</dbReference>
<dbReference type="VEuPathDB" id="VectorBase:PHUM534200"/>
<protein>
    <recommendedName>
        <fullName evidence="2">tRNA-intron lyase</fullName>
        <ecNumber evidence="2">4.6.1.16</ecNumber>
    </recommendedName>
</protein>
<dbReference type="eggNOG" id="KOG4685">
    <property type="taxonomic scope" value="Eukaryota"/>
</dbReference>
<dbReference type="GO" id="GO:0016787">
    <property type="term" value="F:hydrolase activity"/>
    <property type="evidence" value="ECO:0007669"/>
    <property type="project" value="UniProtKB-KW"/>
</dbReference>